<evidence type="ECO:0000313" key="2">
    <source>
        <dbReference type="EMBL" id="CAL5989446.1"/>
    </source>
</evidence>
<evidence type="ECO:0000256" key="1">
    <source>
        <dbReference type="SAM" id="MobiDB-lite"/>
    </source>
</evidence>
<feature type="region of interest" description="Disordered" evidence="1">
    <location>
        <begin position="211"/>
        <end position="249"/>
    </location>
</feature>
<proteinExistence type="predicted"/>
<organism evidence="2 3">
    <name type="scientific">Hexamita inflata</name>
    <dbReference type="NCBI Taxonomy" id="28002"/>
    <lineage>
        <taxon>Eukaryota</taxon>
        <taxon>Metamonada</taxon>
        <taxon>Diplomonadida</taxon>
        <taxon>Hexamitidae</taxon>
        <taxon>Hexamitinae</taxon>
        <taxon>Hexamita</taxon>
    </lineage>
</organism>
<protein>
    <submittedName>
        <fullName evidence="2">Uncharacterized protein</fullName>
    </submittedName>
</protein>
<keyword evidence="3" id="KW-1185">Reference proteome</keyword>
<dbReference type="EMBL" id="CAXDID020000023">
    <property type="protein sequence ID" value="CAL5989446.1"/>
    <property type="molecule type" value="Genomic_DNA"/>
</dbReference>
<feature type="compositionally biased region" description="Basic residues" evidence="1">
    <location>
        <begin position="216"/>
        <end position="233"/>
    </location>
</feature>
<sequence length="249" mass="29590">MYNTQKKGTNVLCAFNDRFLESYVVYLAQIIHQCTKGHRFRLQAFSSHYAEVEFSIIRRLCGYDQSINNVRRVLKNFFINQYVKSKLGDDSETYRISGQKGNRVYIENQLSQEQILQMEKLSDITIEIMQKQNIKDVHNKFQKLESFWSQIQDKLSGELSMQEHKQRKYIESMTVREGQHGQCRNRQIPLSCSTEIVNNILVAIQKRNQKRIDKKNQKKNIKQSRNVVKKRKIEKVVVKRRERKKSKGK</sequence>
<comment type="caution">
    <text evidence="2">The sequence shown here is derived from an EMBL/GenBank/DDBJ whole genome shotgun (WGS) entry which is preliminary data.</text>
</comment>
<evidence type="ECO:0000313" key="3">
    <source>
        <dbReference type="Proteomes" id="UP001642409"/>
    </source>
</evidence>
<accession>A0ABP1HD48</accession>
<gene>
    <name evidence="2" type="ORF">HINF_LOCUS10870</name>
</gene>
<name>A0ABP1HD48_9EUKA</name>
<reference evidence="2 3" key="1">
    <citation type="submission" date="2024-07" db="EMBL/GenBank/DDBJ databases">
        <authorList>
            <person name="Akdeniz Z."/>
        </authorList>
    </citation>
    <scope>NUCLEOTIDE SEQUENCE [LARGE SCALE GENOMIC DNA]</scope>
</reference>
<dbReference type="Proteomes" id="UP001642409">
    <property type="component" value="Unassembled WGS sequence"/>
</dbReference>
<feature type="compositionally biased region" description="Basic residues" evidence="1">
    <location>
        <begin position="240"/>
        <end position="249"/>
    </location>
</feature>